<evidence type="ECO:0000259" key="1">
    <source>
        <dbReference type="Pfam" id="PF12770"/>
    </source>
</evidence>
<feature type="domain" description="CHAT" evidence="1">
    <location>
        <begin position="130"/>
        <end position="480"/>
    </location>
</feature>
<evidence type="ECO:0000313" key="2">
    <source>
        <dbReference type="EMBL" id="MBK9716374.1"/>
    </source>
</evidence>
<organism evidence="2 3">
    <name type="scientific">Candidatus Defluviibacterium haderslevense</name>
    <dbReference type="NCBI Taxonomy" id="2981993"/>
    <lineage>
        <taxon>Bacteria</taxon>
        <taxon>Pseudomonadati</taxon>
        <taxon>Bacteroidota</taxon>
        <taxon>Saprospiria</taxon>
        <taxon>Saprospirales</taxon>
        <taxon>Saprospiraceae</taxon>
        <taxon>Candidatus Defluviibacterium</taxon>
    </lineage>
</organism>
<protein>
    <submittedName>
        <fullName evidence="2">CHAT domain-containing protein</fullName>
    </submittedName>
</protein>
<dbReference type="PANTHER" id="PTHR10098:SF108">
    <property type="entry name" value="TETRATRICOPEPTIDE REPEAT PROTEIN 28"/>
    <property type="match status" value="1"/>
</dbReference>
<dbReference type="EMBL" id="JADKFW010000004">
    <property type="protein sequence ID" value="MBK9716374.1"/>
    <property type="molecule type" value="Genomic_DNA"/>
</dbReference>
<dbReference type="AlphaFoldDB" id="A0A9D7S7R9"/>
<comment type="caution">
    <text evidence="2">The sequence shown here is derived from an EMBL/GenBank/DDBJ whole genome shotgun (WGS) entry which is preliminary data.</text>
</comment>
<gene>
    <name evidence="2" type="ORF">IPO85_02395</name>
</gene>
<dbReference type="PANTHER" id="PTHR10098">
    <property type="entry name" value="RAPSYN-RELATED"/>
    <property type="match status" value="1"/>
</dbReference>
<dbReference type="Proteomes" id="UP000808349">
    <property type="component" value="Unassembled WGS sequence"/>
</dbReference>
<dbReference type="Pfam" id="PF12770">
    <property type="entry name" value="CHAT"/>
    <property type="match status" value="1"/>
</dbReference>
<evidence type="ECO:0000313" key="3">
    <source>
        <dbReference type="Proteomes" id="UP000808349"/>
    </source>
</evidence>
<dbReference type="InterPro" id="IPR024983">
    <property type="entry name" value="CHAT_dom"/>
</dbReference>
<reference evidence="2 3" key="1">
    <citation type="submission" date="2020-10" db="EMBL/GenBank/DDBJ databases">
        <title>Connecting structure to function with the recovery of over 1000 high-quality activated sludge metagenome-assembled genomes encoding full-length rRNA genes using long-read sequencing.</title>
        <authorList>
            <person name="Singleton C.M."/>
            <person name="Petriglieri F."/>
            <person name="Kristensen J.M."/>
            <person name="Kirkegaard R.H."/>
            <person name="Michaelsen T.Y."/>
            <person name="Andersen M.H."/>
            <person name="Karst S.M."/>
            <person name="Dueholm M.S."/>
            <person name="Nielsen P.H."/>
            <person name="Albertsen M."/>
        </authorList>
    </citation>
    <scope>NUCLEOTIDE SEQUENCE [LARGE SCALE GENOMIC DNA]</scope>
    <source>
        <strain evidence="2">Ribe_18-Q3-R11-54_BAT3C.373</strain>
    </source>
</reference>
<accession>A0A9D7S7R9</accession>
<sequence>MAKEYAKPIDKRNGVKELEEKSKILEKEIARINKEYGQTMKQVKWQEVQKQLEPGEIVLDFVQYKKHPKKISDTIIYSVLLLKAGNDYPQLIPLFDKSQLVNLLSKNNDTKQVDQLYASRGIKQNSIVSLKNTYQLIWQPLDSMLLGVNKIFYSPTGLLHRINFDAIPLNETLHLSDKYELVRLSSLRTIAFPELSNNELNYKAILYGGINFDPKDTQELLVINSVQSNENNEKLKNLSDYQNSLISFRRGIQLQGNNWNYLPGTEKECNAVSSILNRSKFVTNFLNGSKATEESFKLIGTNELSPKILHLATHGFFFPDPKESQQSSVVNPQEEPVFKMSDHPMIRSGLILAGGNYAWKEGKPFKEGMEDGILTAYEISQMNLSNTELVVLSACETGLGDIQGNEGVYGLQRAFKIAGAKYLMMSLWQVPDEETKEFMISFYRNWLNEKLSIPEAFRIAQKEMREKYSNPYLWAGFVLVE</sequence>
<name>A0A9D7S7R9_9BACT</name>
<proteinExistence type="predicted"/>